<evidence type="ECO:0000256" key="1">
    <source>
        <dbReference type="SAM" id="MobiDB-lite"/>
    </source>
</evidence>
<feature type="domain" description="ABC transporter" evidence="2">
    <location>
        <begin position="71"/>
        <end position="115"/>
    </location>
</feature>
<sequence>MAGVTRGFSPSQLAAVKKAPSVSELPFECPQNTGREECPGSRADLSPVAPHVARGEMVRKLRRGRGPGAAAARLRSGRQDPRNASTLSGGQKRKLQLTIDLVGGSKIVLVDEWTSGVDPQKSPPA</sequence>
<dbReference type="Gene3D" id="3.40.50.300">
    <property type="entry name" value="P-loop containing nucleotide triphosphate hydrolases"/>
    <property type="match status" value="1"/>
</dbReference>
<dbReference type="InterPro" id="IPR027417">
    <property type="entry name" value="P-loop_NTPase"/>
</dbReference>
<accession>A0AAD7ARI4</accession>
<evidence type="ECO:0000313" key="4">
    <source>
        <dbReference type="Proteomes" id="UP001218218"/>
    </source>
</evidence>
<gene>
    <name evidence="3" type="ORF">DFH08DRAFT_797159</name>
</gene>
<dbReference type="EMBL" id="JARIHO010000002">
    <property type="protein sequence ID" value="KAJ7366160.1"/>
    <property type="molecule type" value="Genomic_DNA"/>
</dbReference>
<proteinExistence type="predicted"/>
<dbReference type="GO" id="GO:0005524">
    <property type="term" value="F:ATP binding"/>
    <property type="evidence" value="ECO:0007669"/>
    <property type="project" value="InterPro"/>
</dbReference>
<evidence type="ECO:0000313" key="3">
    <source>
        <dbReference type="EMBL" id="KAJ7366160.1"/>
    </source>
</evidence>
<name>A0AAD7ARI4_9AGAR</name>
<feature type="region of interest" description="Disordered" evidence="1">
    <location>
        <begin position="62"/>
        <end position="92"/>
    </location>
</feature>
<dbReference type="AlphaFoldDB" id="A0AAD7ARI4"/>
<reference evidence="3" key="1">
    <citation type="submission" date="2023-03" db="EMBL/GenBank/DDBJ databases">
        <title>Massive genome expansion in bonnet fungi (Mycena s.s.) driven by repeated elements and novel gene families across ecological guilds.</title>
        <authorList>
            <consortium name="Lawrence Berkeley National Laboratory"/>
            <person name="Harder C.B."/>
            <person name="Miyauchi S."/>
            <person name="Viragh M."/>
            <person name="Kuo A."/>
            <person name="Thoen E."/>
            <person name="Andreopoulos B."/>
            <person name="Lu D."/>
            <person name="Skrede I."/>
            <person name="Drula E."/>
            <person name="Henrissat B."/>
            <person name="Morin E."/>
            <person name="Kohler A."/>
            <person name="Barry K."/>
            <person name="LaButti K."/>
            <person name="Morin E."/>
            <person name="Salamov A."/>
            <person name="Lipzen A."/>
            <person name="Mereny Z."/>
            <person name="Hegedus B."/>
            <person name="Baldrian P."/>
            <person name="Stursova M."/>
            <person name="Weitz H."/>
            <person name="Taylor A."/>
            <person name="Grigoriev I.V."/>
            <person name="Nagy L.G."/>
            <person name="Martin F."/>
            <person name="Kauserud H."/>
        </authorList>
    </citation>
    <scope>NUCLEOTIDE SEQUENCE</scope>
    <source>
        <strain evidence="3">CBHHK002</strain>
    </source>
</reference>
<comment type="caution">
    <text evidence="3">The sequence shown here is derived from an EMBL/GenBank/DDBJ whole genome shotgun (WGS) entry which is preliminary data.</text>
</comment>
<organism evidence="3 4">
    <name type="scientific">Mycena albidolilacea</name>
    <dbReference type="NCBI Taxonomy" id="1033008"/>
    <lineage>
        <taxon>Eukaryota</taxon>
        <taxon>Fungi</taxon>
        <taxon>Dikarya</taxon>
        <taxon>Basidiomycota</taxon>
        <taxon>Agaricomycotina</taxon>
        <taxon>Agaricomycetes</taxon>
        <taxon>Agaricomycetidae</taxon>
        <taxon>Agaricales</taxon>
        <taxon>Marasmiineae</taxon>
        <taxon>Mycenaceae</taxon>
        <taxon>Mycena</taxon>
    </lineage>
</organism>
<dbReference type="Pfam" id="PF00005">
    <property type="entry name" value="ABC_tran"/>
    <property type="match status" value="1"/>
</dbReference>
<dbReference type="SUPFAM" id="SSF52540">
    <property type="entry name" value="P-loop containing nucleoside triphosphate hydrolases"/>
    <property type="match status" value="1"/>
</dbReference>
<dbReference type="GO" id="GO:0016887">
    <property type="term" value="F:ATP hydrolysis activity"/>
    <property type="evidence" value="ECO:0007669"/>
    <property type="project" value="InterPro"/>
</dbReference>
<keyword evidence="4" id="KW-1185">Reference proteome</keyword>
<feature type="region of interest" description="Disordered" evidence="1">
    <location>
        <begin position="1"/>
        <end position="23"/>
    </location>
</feature>
<evidence type="ECO:0000259" key="2">
    <source>
        <dbReference type="Pfam" id="PF00005"/>
    </source>
</evidence>
<dbReference type="Proteomes" id="UP001218218">
    <property type="component" value="Unassembled WGS sequence"/>
</dbReference>
<protein>
    <recommendedName>
        <fullName evidence="2">ABC transporter domain-containing protein</fullName>
    </recommendedName>
</protein>
<dbReference type="InterPro" id="IPR003439">
    <property type="entry name" value="ABC_transporter-like_ATP-bd"/>
</dbReference>